<evidence type="ECO:0000313" key="17">
    <source>
        <dbReference type="EMBL" id="MCP3427838.1"/>
    </source>
</evidence>
<dbReference type="Pfam" id="PF00448">
    <property type="entry name" value="SRP54"/>
    <property type="match status" value="1"/>
</dbReference>
<protein>
    <recommendedName>
        <fullName evidence="3 13">Flagellar biosynthesis protein FlhF</fullName>
    </recommendedName>
</protein>
<keyword evidence="6" id="KW-0547">Nucleotide-binding</keyword>
<proteinExistence type="inferred from homology"/>
<evidence type="ECO:0000256" key="13">
    <source>
        <dbReference type="NCBIfam" id="TIGR03499"/>
    </source>
</evidence>
<dbReference type="InterPro" id="IPR003593">
    <property type="entry name" value="AAA+_ATPase"/>
</dbReference>
<evidence type="ECO:0000256" key="4">
    <source>
        <dbReference type="ARBA" id="ARBA00022448"/>
    </source>
</evidence>
<evidence type="ECO:0000256" key="7">
    <source>
        <dbReference type="ARBA" id="ARBA00022795"/>
    </source>
</evidence>
<dbReference type="EMBL" id="JANATA010000002">
    <property type="protein sequence ID" value="MCP3427838.1"/>
    <property type="molecule type" value="Genomic_DNA"/>
</dbReference>
<dbReference type="GO" id="GO:0005886">
    <property type="term" value="C:plasma membrane"/>
    <property type="evidence" value="ECO:0007669"/>
    <property type="project" value="UniProtKB-SubCell"/>
</dbReference>
<sequence length="492" mass="53660">MKIRRFTGKDMREALRLVKEELGADAVIMSNKKTANGIELVAAYDKEPQGNHTASTRSVNNPTGQNTDETAPRILTPQNNTRNTASTSVRPSQTLSEIIGDSGQDNLQALLEKQMAKTNGSAQTIHQQTQMDQHSQALQANVKEHHTPAKGPKSLAEMSAEQAALQTTQAAQLANSSTATTSADITDIAEIKAELNALRSVLTHQVAGLVQQDKQRQNPVKHFLCHELQKMGINAPLAEQLMTFVPDTSNERQAWMFVLKLLANRLRIAGHDITQEGGVVALVGPTGTGKTTTVAKLAAQFAKQHGADSVAMVTIDNYRIAAYEQLATYGKIIGCQVKKAQSSQELADILFQMRHKKLVLIDSAGFSQRDVRLINQLSTFENVTNMPIKKYLVTQASAQYQVLQRIIAAYQGIELAGCIMTKTDECYSLGEVLSVAIENDLPLSYVTNGQKVPEDIAIAGAEKIVAEAAKLYKKYSVNYTKGMHTQHAARAI</sequence>
<evidence type="ECO:0000256" key="14">
    <source>
        <dbReference type="SAM" id="MobiDB-lite"/>
    </source>
</evidence>
<dbReference type="Gene3D" id="1.20.120.1380">
    <property type="entry name" value="Flagellar FlhF biosynthesis protein, N domain"/>
    <property type="match status" value="1"/>
</dbReference>
<evidence type="ECO:0000256" key="2">
    <source>
        <dbReference type="ARBA" id="ARBA00008531"/>
    </source>
</evidence>
<evidence type="ECO:0000313" key="18">
    <source>
        <dbReference type="Proteomes" id="UP001165413"/>
    </source>
</evidence>
<keyword evidence="5" id="KW-1003">Cell membrane</keyword>
<dbReference type="InterPro" id="IPR020006">
    <property type="entry name" value="FlhF"/>
</dbReference>
<keyword evidence="4" id="KW-0813">Transport</keyword>
<comment type="subcellular location">
    <subcellularLocation>
        <location evidence="1">Cell membrane</location>
        <topology evidence="1">Peripheral membrane protein</topology>
        <orientation evidence="1">Cytoplasmic side</orientation>
    </subcellularLocation>
</comment>
<feature type="compositionally biased region" description="Polar residues" evidence="14">
    <location>
        <begin position="50"/>
        <end position="69"/>
    </location>
</feature>
<gene>
    <name evidence="17" type="primary">flhF</name>
    <name evidence="17" type="ORF">NLF92_02640</name>
</gene>
<keyword evidence="17" id="KW-0966">Cell projection</keyword>
<keyword evidence="18" id="KW-1185">Reference proteome</keyword>
<dbReference type="PANTHER" id="PTHR43134">
    <property type="entry name" value="SIGNAL RECOGNITION PARTICLE RECEPTOR SUBUNIT ALPHA"/>
    <property type="match status" value="1"/>
</dbReference>
<dbReference type="GO" id="GO:0015031">
    <property type="term" value="P:protein transport"/>
    <property type="evidence" value="ECO:0007669"/>
    <property type="project" value="UniProtKB-KW"/>
</dbReference>
<dbReference type="GO" id="GO:0005525">
    <property type="term" value="F:GTP binding"/>
    <property type="evidence" value="ECO:0007669"/>
    <property type="project" value="UniProtKB-UniRule"/>
</dbReference>
<comment type="caution">
    <text evidence="17">The sequence shown here is derived from an EMBL/GenBank/DDBJ whole genome shotgun (WGS) entry which is preliminary data.</text>
</comment>
<organism evidence="17 18">
    <name type="scientific">Opacimonas viscosa</name>
    <dbReference type="NCBI Taxonomy" id="2961944"/>
    <lineage>
        <taxon>Bacteria</taxon>
        <taxon>Pseudomonadati</taxon>
        <taxon>Pseudomonadota</taxon>
        <taxon>Gammaproteobacteria</taxon>
        <taxon>Alteromonadales</taxon>
        <taxon>Alteromonadaceae</taxon>
        <taxon>Opacimonas</taxon>
    </lineage>
</organism>
<evidence type="ECO:0000256" key="1">
    <source>
        <dbReference type="ARBA" id="ARBA00004413"/>
    </source>
</evidence>
<dbReference type="SMART" id="SM00962">
    <property type="entry name" value="SRP54"/>
    <property type="match status" value="1"/>
</dbReference>
<feature type="region of interest" description="Disordered" evidence="14">
    <location>
        <begin position="47"/>
        <end position="93"/>
    </location>
</feature>
<evidence type="ECO:0000256" key="10">
    <source>
        <dbReference type="ARBA" id="ARBA00023136"/>
    </source>
</evidence>
<keyword evidence="7" id="KW-1005">Bacterial flagellum biogenesis</keyword>
<evidence type="ECO:0000256" key="6">
    <source>
        <dbReference type="ARBA" id="ARBA00022741"/>
    </source>
</evidence>
<dbReference type="FunFam" id="3.40.50.300:FF:000695">
    <property type="entry name" value="Flagellar biosynthesis regulator FlhF"/>
    <property type="match status" value="1"/>
</dbReference>
<dbReference type="InterPro" id="IPR047040">
    <property type="entry name" value="FlhF__GTPase_dom"/>
</dbReference>
<reference evidence="17" key="1">
    <citation type="submission" date="2022-07" db="EMBL/GenBank/DDBJ databases">
        <title>Characterization of the Novel Bacterium Alteromonas immobilis LMIT006 and Alteromonas gregis LMIT007.</title>
        <authorList>
            <person name="Lin X."/>
        </authorList>
    </citation>
    <scope>NUCLEOTIDE SEQUENCE</scope>
    <source>
        <strain evidence="17">LMIT007</strain>
    </source>
</reference>
<evidence type="ECO:0000256" key="8">
    <source>
        <dbReference type="ARBA" id="ARBA00022927"/>
    </source>
</evidence>
<evidence type="ECO:0000256" key="5">
    <source>
        <dbReference type="ARBA" id="ARBA00022475"/>
    </source>
</evidence>
<name>A0AA42BKJ1_9ALTE</name>
<feature type="compositionally biased region" description="Polar residues" evidence="14">
    <location>
        <begin position="76"/>
        <end position="93"/>
    </location>
</feature>
<comment type="function">
    <text evidence="12">Necessary for flagellar biosynthesis. May be involved in translocation of the flagellum.</text>
</comment>
<dbReference type="Gene3D" id="3.40.50.300">
    <property type="entry name" value="P-loop containing nucleotide triphosphate hydrolases"/>
    <property type="match status" value="1"/>
</dbReference>
<dbReference type="InterPro" id="IPR000897">
    <property type="entry name" value="SRP54_GTPase_dom"/>
</dbReference>
<evidence type="ECO:0000259" key="15">
    <source>
        <dbReference type="SMART" id="SM00382"/>
    </source>
</evidence>
<keyword evidence="17" id="KW-0969">Cilium</keyword>
<evidence type="ECO:0000256" key="3">
    <source>
        <dbReference type="ARBA" id="ARBA00014919"/>
    </source>
</evidence>
<dbReference type="GO" id="GO:0006614">
    <property type="term" value="P:SRP-dependent cotranslational protein targeting to membrane"/>
    <property type="evidence" value="ECO:0007669"/>
    <property type="project" value="UniProtKB-UniRule"/>
</dbReference>
<evidence type="ECO:0000259" key="16">
    <source>
        <dbReference type="SMART" id="SM00962"/>
    </source>
</evidence>
<evidence type="ECO:0000256" key="11">
    <source>
        <dbReference type="ARBA" id="ARBA00023225"/>
    </source>
</evidence>
<dbReference type="CDD" id="cd17873">
    <property type="entry name" value="FlhF"/>
    <property type="match status" value="1"/>
</dbReference>
<accession>A0AA42BKJ1</accession>
<dbReference type="InterPro" id="IPR027417">
    <property type="entry name" value="P-loop_NTPase"/>
</dbReference>
<feature type="domain" description="SRP54-type proteins GTP-binding" evidence="16">
    <location>
        <begin position="277"/>
        <end position="470"/>
    </location>
</feature>
<keyword evidence="11" id="KW-1006">Bacterial flagellum protein export</keyword>
<dbReference type="GO" id="GO:0044781">
    <property type="term" value="P:bacterial-type flagellum organization"/>
    <property type="evidence" value="ECO:0007669"/>
    <property type="project" value="UniProtKB-UniRule"/>
</dbReference>
<evidence type="ECO:0000256" key="9">
    <source>
        <dbReference type="ARBA" id="ARBA00023134"/>
    </source>
</evidence>
<comment type="similarity">
    <text evidence="2">Belongs to the GTP-binding SRP family.</text>
</comment>
<keyword evidence="8" id="KW-0653">Protein transport</keyword>
<keyword evidence="17" id="KW-0282">Flagellum</keyword>
<dbReference type="GO" id="GO:0003924">
    <property type="term" value="F:GTPase activity"/>
    <property type="evidence" value="ECO:0007669"/>
    <property type="project" value="UniProtKB-UniRule"/>
</dbReference>
<feature type="domain" description="AAA+ ATPase" evidence="15">
    <location>
        <begin position="276"/>
        <end position="429"/>
    </location>
</feature>
<dbReference type="Proteomes" id="UP001165413">
    <property type="component" value="Unassembled WGS sequence"/>
</dbReference>
<dbReference type="SUPFAM" id="SSF52540">
    <property type="entry name" value="P-loop containing nucleoside triphosphate hydrolases"/>
    <property type="match status" value="1"/>
</dbReference>
<keyword evidence="9" id="KW-0342">GTP-binding</keyword>
<dbReference type="SMART" id="SM00382">
    <property type="entry name" value="AAA"/>
    <property type="match status" value="1"/>
</dbReference>
<evidence type="ECO:0000256" key="12">
    <source>
        <dbReference type="ARBA" id="ARBA00025337"/>
    </source>
</evidence>
<dbReference type="GO" id="GO:0005047">
    <property type="term" value="F:signal recognition particle binding"/>
    <property type="evidence" value="ECO:0007669"/>
    <property type="project" value="TreeGrafter"/>
</dbReference>
<keyword evidence="10" id="KW-0472">Membrane</keyword>
<dbReference type="AlphaFoldDB" id="A0AA42BKJ1"/>
<dbReference type="NCBIfam" id="TIGR03499">
    <property type="entry name" value="FlhF"/>
    <property type="match status" value="1"/>
</dbReference>
<dbReference type="PANTHER" id="PTHR43134:SF3">
    <property type="entry name" value="FLAGELLAR BIOSYNTHESIS PROTEIN FLHF"/>
    <property type="match status" value="1"/>
</dbReference>
<dbReference type="RefSeq" id="WP_254098576.1">
    <property type="nucleotide sequence ID" value="NZ_JANATA010000002.1"/>
</dbReference>